<dbReference type="SUPFAM" id="SSF49599">
    <property type="entry name" value="TRAF domain-like"/>
    <property type="match status" value="1"/>
</dbReference>
<dbReference type="InterPro" id="IPR000210">
    <property type="entry name" value="BTB/POZ_dom"/>
</dbReference>
<dbReference type="Proteomes" id="UP001224775">
    <property type="component" value="Unassembled WGS sequence"/>
</dbReference>
<organism evidence="3 4">
    <name type="scientific">Skeletonema marinoi</name>
    <dbReference type="NCBI Taxonomy" id="267567"/>
    <lineage>
        <taxon>Eukaryota</taxon>
        <taxon>Sar</taxon>
        <taxon>Stramenopiles</taxon>
        <taxon>Ochrophyta</taxon>
        <taxon>Bacillariophyta</taxon>
        <taxon>Coscinodiscophyceae</taxon>
        <taxon>Thalassiosirophycidae</taxon>
        <taxon>Thalassiosirales</taxon>
        <taxon>Skeletonemataceae</taxon>
        <taxon>Skeletonema</taxon>
        <taxon>Skeletonema marinoi-dohrnii complex</taxon>
    </lineage>
</organism>
<dbReference type="PANTHER" id="PTHR26379">
    <property type="entry name" value="BTB/POZ AND MATH DOMAIN-CONTAINING PROTEIN 1"/>
    <property type="match status" value="1"/>
</dbReference>
<dbReference type="AlphaFoldDB" id="A0AAD8Y5D4"/>
<feature type="domain" description="MATH" evidence="2">
    <location>
        <begin position="29"/>
        <end position="155"/>
    </location>
</feature>
<dbReference type="PANTHER" id="PTHR26379:SF187">
    <property type="entry name" value="OS07G0655300 PROTEIN"/>
    <property type="match status" value="1"/>
</dbReference>
<dbReference type="CDD" id="cd00121">
    <property type="entry name" value="MATH"/>
    <property type="match status" value="1"/>
</dbReference>
<dbReference type="EMBL" id="JATAAI010000018">
    <property type="protein sequence ID" value="KAK1739342.1"/>
    <property type="molecule type" value="Genomic_DNA"/>
</dbReference>
<dbReference type="Pfam" id="PF22486">
    <property type="entry name" value="MATH_2"/>
    <property type="match status" value="1"/>
</dbReference>
<accession>A0AAD8Y5D4</accession>
<dbReference type="PROSITE" id="PS50144">
    <property type="entry name" value="MATH"/>
    <property type="match status" value="1"/>
</dbReference>
<evidence type="ECO:0000313" key="3">
    <source>
        <dbReference type="EMBL" id="KAK1739342.1"/>
    </source>
</evidence>
<evidence type="ECO:0000313" key="4">
    <source>
        <dbReference type="Proteomes" id="UP001224775"/>
    </source>
</evidence>
<dbReference type="Pfam" id="PF00651">
    <property type="entry name" value="BTB"/>
    <property type="match status" value="1"/>
</dbReference>
<sequence length="266" mass="29455">MTYVHRIDTNLPTVDVGRPSSAASAGEEWESFKILFHGFSALPSALGIYTQSPEFKCNGHRWRITLYPGGRSEASAGNLSLYLGLCSGSGDAMATFELSVLDKFQRKKNFTEQFMDGSFVSDAGGWGWDNFCYRSYILNQSNNILDDNGTLAVIVSIKRDSVAHFVPNNPMSRMITGMFLDEETSDICFEVCTEVDSDDWDEVAPLPVTFHAHSQILQGCAPMIASLFLFGSDGEEITTASINDVKPTIFRHLLHYVYGGSVRRES</sequence>
<protein>
    <submittedName>
        <fullName evidence="3">BTB/POZ and MATH domain-containing protein</fullName>
    </submittedName>
</protein>
<dbReference type="PROSITE" id="PS50097">
    <property type="entry name" value="BTB"/>
    <property type="match status" value="1"/>
</dbReference>
<dbReference type="InterPro" id="IPR045005">
    <property type="entry name" value="BPM1-6"/>
</dbReference>
<proteinExistence type="predicted"/>
<reference evidence="3" key="1">
    <citation type="submission" date="2023-06" db="EMBL/GenBank/DDBJ databases">
        <title>Survivors Of The Sea: Transcriptome response of Skeletonema marinoi to long-term dormancy.</title>
        <authorList>
            <person name="Pinder M.I.M."/>
            <person name="Kourtchenko O."/>
            <person name="Robertson E.K."/>
            <person name="Larsson T."/>
            <person name="Maumus F."/>
            <person name="Osuna-Cruz C.M."/>
            <person name="Vancaester E."/>
            <person name="Stenow R."/>
            <person name="Vandepoele K."/>
            <person name="Ploug H."/>
            <person name="Bruchert V."/>
            <person name="Godhe A."/>
            <person name="Topel M."/>
        </authorList>
    </citation>
    <scope>NUCLEOTIDE SEQUENCE</scope>
    <source>
        <strain evidence="3">R05AC</strain>
    </source>
</reference>
<dbReference type="Gene3D" id="2.60.210.10">
    <property type="entry name" value="Apoptosis, Tumor Necrosis Factor Receptor Associated Protein 2, Chain A"/>
    <property type="match status" value="1"/>
</dbReference>
<dbReference type="InterPro" id="IPR011333">
    <property type="entry name" value="SKP1/BTB/POZ_sf"/>
</dbReference>
<dbReference type="SUPFAM" id="SSF54695">
    <property type="entry name" value="POZ domain"/>
    <property type="match status" value="1"/>
</dbReference>
<dbReference type="GO" id="GO:0016567">
    <property type="term" value="P:protein ubiquitination"/>
    <property type="evidence" value="ECO:0007669"/>
    <property type="project" value="InterPro"/>
</dbReference>
<comment type="caution">
    <text evidence="3">The sequence shown here is derived from an EMBL/GenBank/DDBJ whole genome shotgun (WGS) entry which is preliminary data.</text>
</comment>
<feature type="domain" description="BTB" evidence="1">
    <location>
        <begin position="185"/>
        <end position="266"/>
    </location>
</feature>
<evidence type="ECO:0000259" key="1">
    <source>
        <dbReference type="PROSITE" id="PS50097"/>
    </source>
</evidence>
<name>A0AAD8Y5D4_9STRA</name>
<dbReference type="InterPro" id="IPR002083">
    <property type="entry name" value="MATH/TRAF_dom"/>
</dbReference>
<dbReference type="Gene3D" id="3.30.710.10">
    <property type="entry name" value="Potassium Channel Kv1.1, Chain A"/>
    <property type="match status" value="1"/>
</dbReference>
<keyword evidence="4" id="KW-1185">Reference proteome</keyword>
<gene>
    <name evidence="3" type="ORF">QTG54_009885</name>
</gene>
<evidence type="ECO:0000259" key="2">
    <source>
        <dbReference type="PROSITE" id="PS50144"/>
    </source>
</evidence>
<dbReference type="InterPro" id="IPR008974">
    <property type="entry name" value="TRAF-like"/>
</dbReference>